<dbReference type="AlphaFoldDB" id="A0A371D7I2"/>
<organism evidence="2 3">
    <name type="scientific">Lentinus brumalis</name>
    <dbReference type="NCBI Taxonomy" id="2498619"/>
    <lineage>
        <taxon>Eukaryota</taxon>
        <taxon>Fungi</taxon>
        <taxon>Dikarya</taxon>
        <taxon>Basidiomycota</taxon>
        <taxon>Agaricomycotina</taxon>
        <taxon>Agaricomycetes</taxon>
        <taxon>Polyporales</taxon>
        <taxon>Polyporaceae</taxon>
        <taxon>Lentinus</taxon>
    </lineage>
</organism>
<accession>A0A371D7I2</accession>
<dbReference type="EMBL" id="KZ857411">
    <property type="protein sequence ID" value="RDX48470.1"/>
    <property type="molecule type" value="Genomic_DNA"/>
</dbReference>
<sequence length="133" mass="14138">MPLSVVEVSQPDVLRIGAVSVSYRGTRLGQCTAQVARAYCAPPGSRCLMGPGNLASRGDLNWKSGLRPHVTAPASPPDRQKARRRHDAVPLTSTPASHITDGLPSTPRQASLVLVQYALRTPTMIDGCVVRTA</sequence>
<dbReference type="Proteomes" id="UP000256964">
    <property type="component" value="Unassembled WGS sequence"/>
</dbReference>
<evidence type="ECO:0000313" key="3">
    <source>
        <dbReference type="Proteomes" id="UP000256964"/>
    </source>
</evidence>
<evidence type="ECO:0000256" key="1">
    <source>
        <dbReference type="SAM" id="MobiDB-lite"/>
    </source>
</evidence>
<evidence type="ECO:0000313" key="2">
    <source>
        <dbReference type="EMBL" id="RDX48470.1"/>
    </source>
</evidence>
<name>A0A371D7I2_9APHY</name>
<gene>
    <name evidence="2" type="ORF">OH76DRAFT_655923</name>
</gene>
<protein>
    <submittedName>
        <fullName evidence="2">Uncharacterized protein</fullName>
    </submittedName>
</protein>
<reference evidence="2 3" key="1">
    <citation type="journal article" date="2018" name="Biotechnol. Biofuels">
        <title>Integrative visual omics of the white-rot fungus Polyporus brumalis exposes the biotechnological potential of its oxidative enzymes for delignifying raw plant biomass.</title>
        <authorList>
            <person name="Miyauchi S."/>
            <person name="Rancon A."/>
            <person name="Drula E."/>
            <person name="Hage H."/>
            <person name="Chaduli D."/>
            <person name="Favel A."/>
            <person name="Grisel S."/>
            <person name="Henrissat B."/>
            <person name="Herpoel-Gimbert I."/>
            <person name="Ruiz-Duenas F.J."/>
            <person name="Chevret D."/>
            <person name="Hainaut M."/>
            <person name="Lin J."/>
            <person name="Wang M."/>
            <person name="Pangilinan J."/>
            <person name="Lipzen A."/>
            <person name="Lesage-Meessen L."/>
            <person name="Navarro D."/>
            <person name="Riley R."/>
            <person name="Grigoriev I.V."/>
            <person name="Zhou S."/>
            <person name="Raouche S."/>
            <person name="Rosso M.N."/>
        </authorList>
    </citation>
    <scope>NUCLEOTIDE SEQUENCE [LARGE SCALE GENOMIC DNA]</scope>
    <source>
        <strain evidence="2 3">BRFM 1820</strain>
    </source>
</reference>
<feature type="region of interest" description="Disordered" evidence="1">
    <location>
        <begin position="64"/>
        <end position="104"/>
    </location>
</feature>
<proteinExistence type="predicted"/>
<keyword evidence="3" id="KW-1185">Reference proteome</keyword>